<keyword evidence="3" id="KW-1185">Reference proteome</keyword>
<comment type="caution">
    <text evidence="2">The sequence shown here is derived from an EMBL/GenBank/DDBJ whole genome shotgun (WGS) entry which is preliminary data.</text>
</comment>
<name>A0A5B7GB02_PORTR</name>
<protein>
    <submittedName>
        <fullName evidence="2">Uncharacterized protein</fullName>
    </submittedName>
</protein>
<gene>
    <name evidence="2" type="ORF">E2C01_047612</name>
</gene>
<dbReference type="EMBL" id="VSRR010011828">
    <property type="protein sequence ID" value="MPC53714.1"/>
    <property type="molecule type" value="Genomic_DNA"/>
</dbReference>
<accession>A0A5B7GB02</accession>
<feature type="region of interest" description="Disordered" evidence="1">
    <location>
        <begin position="1"/>
        <end position="24"/>
    </location>
</feature>
<sequence>MGMRGRRKSCGAEPQEEGRHAVSKISRAVSMKVALKDKKRCNISAVRKRRGVDETKSF</sequence>
<evidence type="ECO:0000313" key="3">
    <source>
        <dbReference type="Proteomes" id="UP000324222"/>
    </source>
</evidence>
<proteinExistence type="predicted"/>
<reference evidence="2 3" key="1">
    <citation type="submission" date="2019-05" db="EMBL/GenBank/DDBJ databases">
        <title>Another draft genome of Portunus trituberculatus and its Hox gene families provides insights of decapod evolution.</title>
        <authorList>
            <person name="Jeong J.-H."/>
            <person name="Song I."/>
            <person name="Kim S."/>
            <person name="Choi T."/>
            <person name="Kim D."/>
            <person name="Ryu S."/>
            <person name="Kim W."/>
        </authorList>
    </citation>
    <scope>NUCLEOTIDE SEQUENCE [LARGE SCALE GENOMIC DNA]</scope>
    <source>
        <tissue evidence="2">Muscle</tissue>
    </source>
</reference>
<dbReference type="Proteomes" id="UP000324222">
    <property type="component" value="Unassembled WGS sequence"/>
</dbReference>
<dbReference type="AlphaFoldDB" id="A0A5B7GB02"/>
<evidence type="ECO:0000256" key="1">
    <source>
        <dbReference type="SAM" id="MobiDB-lite"/>
    </source>
</evidence>
<organism evidence="2 3">
    <name type="scientific">Portunus trituberculatus</name>
    <name type="common">Swimming crab</name>
    <name type="synonym">Neptunus trituberculatus</name>
    <dbReference type="NCBI Taxonomy" id="210409"/>
    <lineage>
        <taxon>Eukaryota</taxon>
        <taxon>Metazoa</taxon>
        <taxon>Ecdysozoa</taxon>
        <taxon>Arthropoda</taxon>
        <taxon>Crustacea</taxon>
        <taxon>Multicrustacea</taxon>
        <taxon>Malacostraca</taxon>
        <taxon>Eumalacostraca</taxon>
        <taxon>Eucarida</taxon>
        <taxon>Decapoda</taxon>
        <taxon>Pleocyemata</taxon>
        <taxon>Brachyura</taxon>
        <taxon>Eubrachyura</taxon>
        <taxon>Portunoidea</taxon>
        <taxon>Portunidae</taxon>
        <taxon>Portuninae</taxon>
        <taxon>Portunus</taxon>
    </lineage>
</organism>
<evidence type="ECO:0000313" key="2">
    <source>
        <dbReference type="EMBL" id="MPC53714.1"/>
    </source>
</evidence>